<dbReference type="EC" id="2.7.13.3" evidence="2"/>
<dbReference type="AlphaFoldDB" id="A0A2T3HQM4"/>
<dbReference type="RefSeq" id="WP_107212701.1">
    <property type="nucleotide sequence ID" value="NZ_KZ686268.1"/>
</dbReference>
<feature type="domain" description="PAS" evidence="6">
    <location>
        <begin position="127"/>
        <end position="197"/>
    </location>
</feature>
<keyword evidence="5" id="KW-0418">Kinase</keyword>
<feature type="domain" description="PAS" evidence="6">
    <location>
        <begin position="2"/>
        <end position="73"/>
    </location>
</feature>
<evidence type="ECO:0000313" key="8">
    <source>
        <dbReference type="EMBL" id="PST84687.1"/>
    </source>
</evidence>
<evidence type="ECO:0000256" key="4">
    <source>
        <dbReference type="ARBA" id="ARBA00022679"/>
    </source>
</evidence>
<feature type="domain" description="PAS" evidence="6">
    <location>
        <begin position="372"/>
        <end position="434"/>
    </location>
</feature>
<reference evidence="8 9" key="1">
    <citation type="submission" date="2018-03" db="EMBL/GenBank/DDBJ databases">
        <authorList>
            <person name="Keele B.F."/>
        </authorList>
    </citation>
    <scope>NUCLEOTIDE SEQUENCE [LARGE SCALE GENOMIC DNA]</scope>
    <source>
        <strain evidence="8 9">YL28-9</strain>
    </source>
</reference>
<protein>
    <recommendedName>
        <fullName evidence="2">histidine kinase</fullName>
        <ecNumber evidence="2">2.7.13.3</ecNumber>
    </recommendedName>
</protein>
<dbReference type="CDD" id="cd00130">
    <property type="entry name" value="PAS"/>
    <property type="match status" value="4"/>
</dbReference>
<dbReference type="EMBL" id="PYLS01000001">
    <property type="protein sequence ID" value="PST84687.1"/>
    <property type="molecule type" value="Genomic_DNA"/>
</dbReference>
<organism evidence="8 9">
    <name type="scientific">Pedobacter yulinensis</name>
    <dbReference type="NCBI Taxonomy" id="2126353"/>
    <lineage>
        <taxon>Bacteria</taxon>
        <taxon>Pseudomonadati</taxon>
        <taxon>Bacteroidota</taxon>
        <taxon>Sphingobacteriia</taxon>
        <taxon>Sphingobacteriales</taxon>
        <taxon>Sphingobacteriaceae</taxon>
        <taxon>Pedobacter</taxon>
    </lineage>
</organism>
<dbReference type="Gene3D" id="1.10.287.130">
    <property type="match status" value="1"/>
</dbReference>
<keyword evidence="3" id="KW-0597">Phosphoprotein</keyword>
<dbReference type="InterPro" id="IPR036097">
    <property type="entry name" value="HisK_dim/P_sf"/>
</dbReference>
<dbReference type="Pfam" id="PF08447">
    <property type="entry name" value="PAS_3"/>
    <property type="match status" value="2"/>
</dbReference>
<dbReference type="GO" id="GO:0000155">
    <property type="term" value="F:phosphorelay sensor kinase activity"/>
    <property type="evidence" value="ECO:0007669"/>
    <property type="project" value="InterPro"/>
</dbReference>
<dbReference type="PANTHER" id="PTHR43304:SF1">
    <property type="entry name" value="PAC DOMAIN-CONTAINING PROTEIN"/>
    <property type="match status" value="1"/>
</dbReference>
<dbReference type="PROSITE" id="PS50113">
    <property type="entry name" value="PAC"/>
    <property type="match status" value="1"/>
</dbReference>
<dbReference type="Gene3D" id="3.30.450.20">
    <property type="entry name" value="PAS domain"/>
    <property type="match status" value="4"/>
</dbReference>
<evidence type="ECO:0000256" key="2">
    <source>
        <dbReference type="ARBA" id="ARBA00012438"/>
    </source>
</evidence>
<sequence>MTQSSYYNLFLLSPLPMWLFDVQSLAFLDVNNAATRNYGYSREEFLNMTINDIRPQDDAPAIENLVRENARSGRFYQNIFRHLKKDGSLIYVNIESNLIDFEGRKARIVLASDITEKIRTEHELELSEQRFRALVQEGSDLIAILDSELRYTYVSPTSVRILGIPAEEITGHHVFDFIHDDDRARLLAEADRLRRMQHITFSPFRFRDSEGGWRWLETRATNLSSKQAVGGIVCNSKDITDSIASQKALLENIERFNIVSKATSDIIWDYNVNTGKILWNKGIKGILKFNPEDYLTTISWWEEHIHEEDRQRVVSRFNEHLAQGILRWQDEYRFICGDGQVKHIFDRGFISLADGVPVRMIGAMQDITRRKEEEHWSKLLESVVINTTDGVLITDADLKDGPAIVYVNAAQVAMSGYSREELIGSRPDILHGHDSGQQGVQAIREAFLQGKHCNVQLINYTREGVPFHVSITMSPVSNSEGRITHWISIQRDISEQISYLKAVEAQNKKLREIAWMQSHGVRAPLVRIMSLVDLLRREEVTDEIRVLLDYLAESAKELDTVVTDVTRNTSLDLQDGDKTE</sequence>
<dbReference type="InterPro" id="IPR013655">
    <property type="entry name" value="PAS_fold_3"/>
</dbReference>
<dbReference type="SUPFAM" id="SSF55785">
    <property type="entry name" value="PYP-like sensor domain (PAS domain)"/>
    <property type="match status" value="4"/>
</dbReference>
<name>A0A2T3HQM4_9SPHI</name>
<evidence type="ECO:0000259" key="7">
    <source>
        <dbReference type="PROSITE" id="PS50113"/>
    </source>
</evidence>
<dbReference type="InterPro" id="IPR001610">
    <property type="entry name" value="PAC"/>
</dbReference>
<dbReference type="Pfam" id="PF13426">
    <property type="entry name" value="PAS_9"/>
    <property type="match status" value="2"/>
</dbReference>
<evidence type="ECO:0000259" key="6">
    <source>
        <dbReference type="PROSITE" id="PS50112"/>
    </source>
</evidence>
<evidence type="ECO:0000313" key="9">
    <source>
        <dbReference type="Proteomes" id="UP000240912"/>
    </source>
</evidence>
<dbReference type="InterPro" id="IPR052162">
    <property type="entry name" value="Sensor_kinase/Photoreceptor"/>
</dbReference>
<evidence type="ECO:0000256" key="3">
    <source>
        <dbReference type="ARBA" id="ARBA00022553"/>
    </source>
</evidence>
<proteinExistence type="predicted"/>
<keyword evidence="4" id="KW-0808">Transferase</keyword>
<accession>A0A2T3HQM4</accession>
<dbReference type="InterPro" id="IPR035965">
    <property type="entry name" value="PAS-like_dom_sf"/>
</dbReference>
<evidence type="ECO:0000256" key="5">
    <source>
        <dbReference type="ARBA" id="ARBA00022777"/>
    </source>
</evidence>
<dbReference type="SMART" id="SM00091">
    <property type="entry name" value="PAS"/>
    <property type="match status" value="4"/>
</dbReference>
<comment type="caution">
    <text evidence="8">The sequence shown here is derived from an EMBL/GenBank/DDBJ whole genome shotgun (WGS) entry which is preliminary data.</text>
</comment>
<dbReference type="SMART" id="SM00086">
    <property type="entry name" value="PAC"/>
    <property type="match status" value="4"/>
</dbReference>
<dbReference type="PROSITE" id="PS50112">
    <property type="entry name" value="PAS"/>
    <property type="match status" value="3"/>
</dbReference>
<feature type="domain" description="PAC" evidence="7">
    <location>
        <begin position="451"/>
        <end position="505"/>
    </location>
</feature>
<dbReference type="PANTHER" id="PTHR43304">
    <property type="entry name" value="PHYTOCHROME-LIKE PROTEIN CPH1"/>
    <property type="match status" value="1"/>
</dbReference>
<dbReference type="Proteomes" id="UP000240912">
    <property type="component" value="Unassembled WGS sequence"/>
</dbReference>
<dbReference type="OrthoDB" id="6231665at2"/>
<dbReference type="SUPFAM" id="SSF47384">
    <property type="entry name" value="Homodimeric domain of signal transducing histidine kinase"/>
    <property type="match status" value="1"/>
</dbReference>
<evidence type="ECO:0000256" key="1">
    <source>
        <dbReference type="ARBA" id="ARBA00000085"/>
    </source>
</evidence>
<dbReference type="InterPro" id="IPR000014">
    <property type="entry name" value="PAS"/>
</dbReference>
<keyword evidence="9" id="KW-1185">Reference proteome</keyword>
<comment type="catalytic activity">
    <reaction evidence="1">
        <text>ATP + protein L-histidine = ADP + protein N-phospho-L-histidine.</text>
        <dbReference type="EC" id="2.7.13.3"/>
    </reaction>
</comment>
<dbReference type="InterPro" id="IPR000700">
    <property type="entry name" value="PAS-assoc_C"/>
</dbReference>
<dbReference type="NCBIfam" id="TIGR00229">
    <property type="entry name" value="sensory_box"/>
    <property type="match status" value="3"/>
</dbReference>
<gene>
    <name evidence="8" type="ORF">C7T94_00710</name>
</gene>